<dbReference type="EMBL" id="JABANM010035067">
    <property type="protein sequence ID" value="KAF4698619.1"/>
    <property type="molecule type" value="Genomic_DNA"/>
</dbReference>
<gene>
    <name evidence="2" type="ORF">FOZ62_014741</name>
</gene>
<accession>A0A7J6PR29</accession>
<evidence type="ECO:0000256" key="1">
    <source>
        <dbReference type="SAM" id="MobiDB-lite"/>
    </source>
</evidence>
<feature type="region of interest" description="Disordered" evidence="1">
    <location>
        <begin position="214"/>
        <end position="245"/>
    </location>
</feature>
<protein>
    <submittedName>
        <fullName evidence="2">Uncharacterized protein</fullName>
    </submittedName>
</protein>
<dbReference type="AlphaFoldDB" id="A0A7J6PR29"/>
<feature type="region of interest" description="Disordered" evidence="1">
    <location>
        <begin position="1"/>
        <end position="132"/>
    </location>
</feature>
<feature type="compositionally biased region" description="Low complexity" evidence="1">
    <location>
        <begin position="236"/>
        <end position="245"/>
    </location>
</feature>
<name>A0A7J6PR29_PEROL</name>
<evidence type="ECO:0000313" key="3">
    <source>
        <dbReference type="Proteomes" id="UP000574390"/>
    </source>
</evidence>
<proteinExistence type="predicted"/>
<dbReference type="Proteomes" id="UP000574390">
    <property type="component" value="Unassembled WGS sequence"/>
</dbReference>
<evidence type="ECO:0000313" key="2">
    <source>
        <dbReference type="EMBL" id="KAF4698619.1"/>
    </source>
</evidence>
<reference evidence="2 3" key="1">
    <citation type="submission" date="2020-04" db="EMBL/GenBank/DDBJ databases">
        <title>Perkinsus olseni comparative genomics.</title>
        <authorList>
            <person name="Bogema D.R."/>
        </authorList>
    </citation>
    <scope>NUCLEOTIDE SEQUENCE [LARGE SCALE GENOMIC DNA]</scope>
    <source>
        <strain evidence="2">ATCC PRA-205</strain>
    </source>
</reference>
<feature type="compositionally biased region" description="Polar residues" evidence="1">
    <location>
        <begin position="151"/>
        <end position="160"/>
    </location>
</feature>
<feature type="non-terminal residue" evidence="2">
    <location>
        <position position="1"/>
    </location>
</feature>
<feature type="non-terminal residue" evidence="2">
    <location>
        <position position="245"/>
    </location>
</feature>
<feature type="region of interest" description="Disordered" evidence="1">
    <location>
        <begin position="149"/>
        <end position="182"/>
    </location>
</feature>
<feature type="compositionally biased region" description="Low complexity" evidence="1">
    <location>
        <begin position="121"/>
        <end position="132"/>
    </location>
</feature>
<feature type="compositionally biased region" description="Polar residues" evidence="1">
    <location>
        <begin position="32"/>
        <end position="46"/>
    </location>
</feature>
<organism evidence="2 3">
    <name type="scientific">Perkinsus olseni</name>
    <name type="common">Perkinsus atlanticus</name>
    <dbReference type="NCBI Taxonomy" id="32597"/>
    <lineage>
        <taxon>Eukaryota</taxon>
        <taxon>Sar</taxon>
        <taxon>Alveolata</taxon>
        <taxon>Perkinsozoa</taxon>
        <taxon>Perkinsea</taxon>
        <taxon>Perkinsida</taxon>
        <taxon>Perkinsidae</taxon>
        <taxon>Perkinsus</taxon>
    </lineage>
</organism>
<sequence length="245" mass="26277">VDRKLREMYPGQRPRKDNGDQRNPPKRLEVMKNQQQPSTAVAQQSRVPGKAAVAREKARGSRPRSTSIAIPAESSARPAGSVNGGRRQSWTEQQRGHVFSGPRYEGVQGGDQSGHHQQYAGHPLLHPPSLLMPPGSYLGPTAAAAAAAAGNRNNASSPSTVVGPHAAAPTLHSSTSSVQGHHHHPMMVMSYHRPQEGLPATHAAYPGYYYSQLPPSQGDPHHHHPAALLTPPPPTDDAMAMHRAM</sequence>
<comment type="caution">
    <text evidence="2">The sequence shown here is derived from an EMBL/GenBank/DDBJ whole genome shotgun (WGS) entry which is preliminary data.</text>
</comment>